<dbReference type="GO" id="GO:0042162">
    <property type="term" value="F:telomeric DNA binding"/>
    <property type="evidence" value="ECO:0007669"/>
    <property type="project" value="TreeGrafter"/>
</dbReference>
<dbReference type="EMBL" id="JAVRRL010000002">
    <property type="protein sequence ID" value="KAK5118395.1"/>
    <property type="molecule type" value="Genomic_DNA"/>
</dbReference>
<dbReference type="GO" id="GO:0000184">
    <property type="term" value="P:nuclear-transcribed mRNA catabolic process, nonsense-mediated decay"/>
    <property type="evidence" value="ECO:0007669"/>
    <property type="project" value="TreeGrafter"/>
</dbReference>
<feature type="region of interest" description="Disordered" evidence="1">
    <location>
        <begin position="175"/>
        <end position="194"/>
    </location>
</feature>
<dbReference type="SUPFAM" id="SSF48452">
    <property type="entry name" value="TPR-like"/>
    <property type="match status" value="1"/>
</dbReference>
<feature type="region of interest" description="Disordered" evidence="1">
    <location>
        <begin position="127"/>
        <end position="151"/>
    </location>
</feature>
<proteinExistence type="predicted"/>
<evidence type="ECO:0000313" key="3">
    <source>
        <dbReference type="Proteomes" id="UP001310890"/>
    </source>
</evidence>
<accession>A0AAN7TX44</accession>
<dbReference type="Proteomes" id="UP001310890">
    <property type="component" value="Unassembled WGS sequence"/>
</dbReference>
<dbReference type="PANTHER" id="PTHR15696">
    <property type="entry name" value="SMG-7 SUPPRESSOR WITH MORPHOLOGICAL EFFECT ON GENITALIA PROTEIN 7"/>
    <property type="match status" value="1"/>
</dbReference>
<evidence type="ECO:0000313" key="2">
    <source>
        <dbReference type="EMBL" id="KAK5118395.1"/>
    </source>
</evidence>
<protein>
    <recommendedName>
        <fullName evidence="4">DNA/RNA-binding domain-containing protein</fullName>
    </recommendedName>
</protein>
<dbReference type="Gene3D" id="1.25.40.10">
    <property type="entry name" value="Tetratricopeptide repeat domain"/>
    <property type="match status" value="1"/>
</dbReference>
<sequence length="917" mass="100633">MGSVHDALSDHLDVDRMDVKLESHLLPLEGGDEAAKATIRVGAVPYNAPLCESSRPVDYATSEVSEDSMNPNNDKYTPPESPVVADLTTDAAGLQKLSLRDALQQRDTITEPDPDFPVEFASPAKRPYSESLSHNSDRQPSPSKASRARGAFTTVSPRSWSLCRPDRISACAHRDPGYGSRQNTVSQAQGHHGDTATLQARTERYPRTAARQECGTQTLNLAAQVRVLTLPEKVVWPGLLLQPDSSIITEDQLTTEIKGIYAGLVNVEAKCIHVDTAQAADAAVAPDRGRWQALIALHRTLLYEHHDFLMATQHPSATPALRALPIKYSMLARMWKHGIHSFLEVLRHHRPASQEFMLSFIYLAYQMMSLLYETVPTFVDTWIECLGDLARYRMAIEDDKEPHAQWGGVAASWYLKASDRHPQVGRLYHHLAILERPSLRKFACYGKALTSVMPFANARDSLRTLCAPIAEQAQPVRSIALLSEAHWCRFHALLFLGKDDMIARQALTDALALLYRPYTFRWRECGVPLALFNISALYGYGMANNPLRLASDVTIQRRLHRANLLEQTDMIGFSSVTVQANSNTPETHRQLGWAKAAMLSAFHAALQLQPGSAAVSKELAVFRDSIAFVTTTLCFLHFLTTILTEHASSVPTKTQTQIETKISSLSLPIHPKEVSWPLVATYLNHLLRLYPVTAALISSAQRGVWPEKARPELKPLPEDHSIRGLVWAYFEFGPGWFGAQGDGDAGFDADGRGLEDWTQGAMRGADVSERRAGRGVYYGLRIANASPYLSFEPGGRGFWSRLPPVSPVVNVDVMSGTTFDVMGGPSGPFGRAASTTSASSAAEGDFVHVRRPWTTSAAKPWTGTGSRMGARGSYASVAAARTKPKPKVPKGDSKRRGDGVKVVGLDMGGEVGYLAAE</sequence>
<gene>
    <name evidence="2" type="ORF">LTR62_002909</name>
</gene>
<feature type="region of interest" description="Disordered" evidence="1">
    <location>
        <begin position="58"/>
        <end position="81"/>
    </location>
</feature>
<dbReference type="PANTHER" id="PTHR15696:SF0">
    <property type="entry name" value="TELOMERASE-BINDING PROTEIN EST1A"/>
    <property type="match status" value="1"/>
</dbReference>
<feature type="compositionally biased region" description="Polar residues" evidence="1">
    <location>
        <begin position="180"/>
        <end position="189"/>
    </location>
</feature>
<evidence type="ECO:0000256" key="1">
    <source>
        <dbReference type="SAM" id="MobiDB-lite"/>
    </source>
</evidence>
<feature type="region of interest" description="Disordered" evidence="1">
    <location>
        <begin position="877"/>
        <end position="900"/>
    </location>
</feature>
<evidence type="ECO:0008006" key="4">
    <source>
        <dbReference type="Google" id="ProtNLM"/>
    </source>
</evidence>
<comment type="caution">
    <text evidence="2">The sequence shown here is derived from an EMBL/GenBank/DDBJ whole genome shotgun (WGS) entry which is preliminary data.</text>
</comment>
<organism evidence="2 3">
    <name type="scientific">Meristemomyces frigidus</name>
    <dbReference type="NCBI Taxonomy" id="1508187"/>
    <lineage>
        <taxon>Eukaryota</taxon>
        <taxon>Fungi</taxon>
        <taxon>Dikarya</taxon>
        <taxon>Ascomycota</taxon>
        <taxon>Pezizomycotina</taxon>
        <taxon>Dothideomycetes</taxon>
        <taxon>Dothideomycetidae</taxon>
        <taxon>Mycosphaerellales</taxon>
        <taxon>Teratosphaeriaceae</taxon>
        <taxon>Meristemomyces</taxon>
    </lineage>
</organism>
<feature type="compositionally biased region" description="Basic and acidic residues" evidence="1">
    <location>
        <begin position="889"/>
        <end position="899"/>
    </location>
</feature>
<dbReference type="InterPro" id="IPR011990">
    <property type="entry name" value="TPR-like_helical_dom_sf"/>
</dbReference>
<dbReference type="GO" id="GO:0005697">
    <property type="term" value="C:telomerase holoenzyme complex"/>
    <property type="evidence" value="ECO:0007669"/>
    <property type="project" value="TreeGrafter"/>
</dbReference>
<feature type="compositionally biased region" description="Polar residues" evidence="1">
    <location>
        <begin position="130"/>
        <end position="144"/>
    </location>
</feature>
<dbReference type="InterPro" id="IPR045153">
    <property type="entry name" value="Est1/Ebs1-like"/>
</dbReference>
<name>A0AAN7TX44_9PEZI</name>
<reference evidence="2" key="1">
    <citation type="submission" date="2023-08" db="EMBL/GenBank/DDBJ databases">
        <title>Black Yeasts Isolated from many extreme environments.</title>
        <authorList>
            <person name="Coleine C."/>
            <person name="Stajich J.E."/>
            <person name="Selbmann L."/>
        </authorList>
    </citation>
    <scope>NUCLEOTIDE SEQUENCE</scope>
    <source>
        <strain evidence="2">CCFEE 5401</strain>
    </source>
</reference>
<dbReference type="GO" id="GO:0070034">
    <property type="term" value="F:telomerase RNA binding"/>
    <property type="evidence" value="ECO:0007669"/>
    <property type="project" value="TreeGrafter"/>
</dbReference>
<dbReference type="FunFam" id="1.25.40.10:FF:000202">
    <property type="entry name" value="Unplaced genomic scaffold supercont1.7, whole genome shotgun sequence"/>
    <property type="match status" value="1"/>
</dbReference>
<dbReference type="AlphaFoldDB" id="A0AAN7TX44"/>